<dbReference type="EMBL" id="CP022685">
    <property type="protein sequence ID" value="ATL32273.1"/>
    <property type="molecule type" value="Genomic_DNA"/>
</dbReference>
<dbReference type="CDD" id="cd00093">
    <property type="entry name" value="HTH_XRE"/>
    <property type="match status" value="1"/>
</dbReference>
<evidence type="ECO:0000259" key="1">
    <source>
        <dbReference type="PROSITE" id="PS50943"/>
    </source>
</evidence>
<dbReference type="SUPFAM" id="SSF47413">
    <property type="entry name" value="lambda repressor-like DNA-binding domains"/>
    <property type="match status" value="1"/>
</dbReference>
<sequence>MRQAREFTLGQRIRFYREQCGLSQKAMAELVGRGENWAYKVEHDQLPIDRISVLIKLAQVLHAEDLKDLSGGYVHGSATGPNTEHPHVPEIRQSLSLPSSLLPKYVGVVSADDFAASVTDAWTVYETQTNKRYVDVGRRLPGLLRAGHAALRDANGSDMESSTLRQLISLYGLFQIWLRRVREPTLARIAADRGLALAERASDPALLAAASWNLSCVLTSAGDVKDSVELARQTIASCKPGDDASAEHLSAYGALHLQAAVAAVRANQRTVAWDLYREAERISGRIGLDRNDWHACFGPTNVAMHGVHLAAEEGDATEALRLADNVERPESLALEVLPLERRTRYLIEVMNCNRIQRDDYATVYMLKKITAQSPEEVVFSPLVREAVTDLMKREKPTWRDDVRAVAQHIGMAA</sequence>
<protein>
    <submittedName>
        <fullName evidence="2">Transcriptional regulator</fullName>
    </submittedName>
</protein>
<dbReference type="GO" id="GO:0003677">
    <property type="term" value="F:DNA binding"/>
    <property type="evidence" value="ECO:0007669"/>
    <property type="project" value="InterPro"/>
</dbReference>
<dbReference type="InterPro" id="IPR001387">
    <property type="entry name" value="Cro/C1-type_HTH"/>
</dbReference>
<name>A0A291QLD5_9ACTN</name>
<keyword evidence="3" id="KW-1185">Reference proteome</keyword>
<accession>A0A291QLD5</accession>
<reference evidence="2 3" key="1">
    <citation type="submission" date="2017-08" db="EMBL/GenBank/DDBJ databases">
        <title>Complete Genome Sequence of Streptomyces formicae KY5, the formicamycin producer.</title>
        <authorList>
            <person name="Holmes N.A."/>
            <person name="Devine R."/>
            <person name="Qin Z."/>
            <person name="Seipke R.F."/>
            <person name="Wilkinson B."/>
            <person name="Hutchings M.I."/>
        </authorList>
    </citation>
    <scope>NUCLEOTIDE SEQUENCE [LARGE SCALE GENOMIC DNA]</scope>
    <source>
        <strain evidence="2 3">KY5</strain>
    </source>
</reference>
<dbReference type="RefSeq" id="WP_098246253.1">
    <property type="nucleotide sequence ID" value="NZ_CP022685.1"/>
</dbReference>
<organism evidence="2 3">
    <name type="scientific">Streptomyces formicae</name>
    <dbReference type="NCBI Taxonomy" id="1616117"/>
    <lineage>
        <taxon>Bacteria</taxon>
        <taxon>Bacillati</taxon>
        <taxon>Actinomycetota</taxon>
        <taxon>Actinomycetes</taxon>
        <taxon>Kitasatosporales</taxon>
        <taxon>Streptomycetaceae</taxon>
        <taxon>Streptomyces</taxon>
    </lineage>
</organism>
<dbReference type="KEGG" id="sfk:KY5_7255c"/>
<evidence type="ECO:0000313" key="2">
    <source>
        <dbReference type="EMBL" id="ATL32273.1"/>
    </source>
</evidence>
<feature type="domain" description="HTH cro/C1-type" evidence="1">
    <location>
        <begin position="13"/>
        <end position="69"/>
    </location>
</feature>
<proteinExistence type="predicted"/>
<dbReference type="Gene3D" id="1.10.260.40">
    <property type="entry name" value="lambda repressor-like DNA-binding domains"/>
    <property type="match status" value="1"/>
</dbReference>
<gene>
    <name evidence="2" type="ORF">KY5_7255c</name>
</gene>
<dbReference type="Proteomes" id="UP000221011">
    <property type="component" value="Chromosome"/>
</dbReference>
<dbReference type="Pfam" id="PF13560">
    <property type="entry name" value="HTH_31"/>
    <property type="match status" value="1"/>
</dbReference>
<dbReference type="AlphaFoldDB" id="A0A291QLD5"/>
<dbReference type="InterPro" id="IPR010982">
    <property type="entry name" value="Lambda_DNA-bd_dom_sf"/>
</dbReference>
<evidence type="ECO:0000313" key="3">
    <source>
        <dbReference type="Proteomes" id="UP000221011"/>
    </source>
</evidence>
<dbReference type="PROSITE" id="PS50943">
    <property type="entry name" value="HTH_CROC1"/>
    <property type="match status" value="1"/>
</dbReference>